<dbReference type="RefSeq" id="WP_083125648.1">
    <property type="nucleotide sequence ID" value="NZ_MVIM01000005.1"/>
</dbReference>
<evidence type="ECO:0000259" key="4">
    <source>
        <dbReference type="Pfam" id="PF00171"/>
    </source>
</evidence>
<dbReference type="Pfam" id="PF00171">
    <property type="entry name" value="Aldedh"/>
    <property type="match status" value="1"/>
</dbReference>
<name>A0A1X0JRJ2_9MYCO</name>
<dbReference type="EMBL" id="MVIM01000005">
    <property type="protein sequence ID" value="ORB65559.1"/>
    <property type="molecule type" value="Genomic_DNA"/>
</dbReference>
<comment type="caution">
    <text evidence="5">The sequence shown here is derived from an EMBL/GenBank/DDBJ whole genome shotgun (WGS) entry which is preliminary data.</text>
</comment>
<comment type="similarity">
    <text evidence="1">Belongs to the aldehyde dehydrogenase family.</text>
</comment>
<evidence type="ECO:0000256" key="2">
    <source>
        <dbReference type="ARBA" id="ARBA00023002"/>
    </source>
</evidence>
<keyword evidence="2" id="KW-0560">Oxidoreductase</keyword>
<dbReference type="PANTHER" id="PTHR42804:SF1">
    <property type="entry name" value="ALDEHYDE DEHYDROGENASE-RELATED"/>
    <property type="match status" value="1"/>
</dbReference>
<dbReference type="Proteomes" id="UP000192411">
    <property type="component" value="Unassembled WGS sequence"/>
</dbReference>
<dbReference type="PANTHER" id="PTHR42804">
    <property type="entry name" value="ALDEHYDE DEHYDROGENASE"/>
    <property type="match status" value="1"/>
</dbReference>
<sequence length="504" mass="53256">MPPQAATAPAGGSSLRERQGAGRRIDRRMLIDGELVEAESAQRLPSVNPATGKILGYAPDCTVADAERAVAAARRGFDTSTWSTDMALRVRCLNQLHAALVENREDLRRLTIAETGATWRLTEGPYFDAPIDMVRHYGESLTSYPMTEQLGEVLSMGRTERRWVEKGPAGVAAIVIGASHPTRMALTALGPALAAGCTVVLSGASETALTTLALGELIATCTDIPAGVVNVLSSLNPEVDQVLATDRQIDAVTFTGSISAARRFMAAASGTTKQIFCRPERKSVAIVLDDADFSICAPQVALMTTSHAGQGSAPISRLLVPCEHSDEVVAAVGKSLAMVHYGDPADSRTWMGPLISDMRRDEVDGMVKRAVAAGATIVTGGQAVRPGYFYQPTMLTGLDPASETVDVSGPVLVVIPYDDEEDAVRIANRSVCGPSGVVFGSHERALAVARRVRTARMSINGGSHPESPFGYAEEHGITVAEGAAALEEYFERRAFAAIVPAAEA</sequence>
<accession>A0A1X0JRJ2</accession>
<dbReference type="GO" id="GO:0016620">
    <property type="term" value="F:oxidoreductase activity, acting on the aldehyde or oxo group of donors, NAD or NADP as acceptor"/>
    <property type="evidence" value="ECO:0007669"/>
    <property type="project" value="InterPro"/>
</dbReference>
<dbReference type="Gene3D" id="3.40.309.10">
    <property type="entry name" value="Aldehyde Dehydrogenase, Chain A, domain 2"/>
    <property type="match status" value="1"/>
</dbReference>
<dbReference type="InterPro" id="IPR016161">
    <property type="entry name" value="Ald_DH/histidinol_DH"/>
</dbReference>
<proteinExistence type="inferred from homology"/>
<gene>
    <name evidence="5" type="ORF">BST47_11355</name>
</gene>
<evidence type="ECO:0000313" key="5">
    <source>
        <dbReference type="EMBL" id="ORB65559.1"/>
    </source>
</evidence>
<dbReference type="InterPro" id="IPR016162">
    <property type="entry name" value="Ald_DH_N"/>
</dbReference>
<dbReference type="InterPro" id="IPR015590">
    <property type="entry name" value="Aldehyde_DH_dom"/>
</dbReference>
<feature type="region of interest" description="Disordered" evidence="3">
    <location>
        <begin position="1"/>
        <end position="23"/>
    </location>
</feature>
<keyword evidence="6" id="KW-1185">Reference proteome</keyword>
<evidence type="ECO:0000256" key="3">
    <source>
        <dbReference type="SAM" id="MobiDB-lite"/>
    </source>
</evidence>
<protein>
    <submittedName>
        <fullName evidence="5">Aldehyde dehydrogenase</fullName>
    </submittedName>
</protein>
<dbReference type="SUPFAM" id="SSF53720">
    <property type="entry name" value="ALDH-like"/>
    <property type="match status" value="1"/>
</dbReference>
<dbReference type="STRING" id="75922.BST47_11355"/>
<dbReference type="Gene3D" id="3.40.605.10">
    <property type="entry name" value="Aldehyde Dehydrogenase, Chain A, domain 1"/>
    <property type="match status" value="1"/>
</dbReference>
<feature type="domain" description="Aldehyde dehydrogenase" evidence="4">
    <location>
        <begin position="36"/>
        <end position="493"/>
    </location>
</feature>
<organism evidence="5 6">
    <name type="scientific">Mycolicibacterium tusciae</name>
    <dbReference type="NCBI Taxonomy" id="75922"/>
    <lineage>
        <taxon>Bacteria</taxon>
        <taxon>Bacillati</taxon>
        <taxon>Actinomycetota</taxon>
        <taxon>Actinomycetes</taxon>
        <taxon>Mycobacteriales</taxon>
        <taxon>Mycobacteriaceae</taxon>
        <taxon>Mycolicibacterium</taxon>
    </lineage>
</organism>
<evidence type="ECO:0000256" key="1">
    <source>
        <dbReference type="ARBA" id="ARBA00009986"/>
    </source>
</evidence>
<dbReference type="InterPro" id="IPR016163">
    <property type="entry name" value="Ald_DH_C"/>
</dbReference>
<evidence type="ECO:0000313" key="6">
    <source>
        <dbReference type="Proteomes" id="UP000192411"/>
    </source>
</evidence>
<reference evidence="5 6" key="1">
    <citation type="submission" date="2017-02" db="EMBL/GenBank/DDBJ databases">
        <title>The new phylogeny of genus Mycobacterium.</title>
        <authorList>
            <person name="Tortoli E."/>
            <person name="Trovato A."/>
            <person name="Cirillo D.M."/>
        </authorList>
    </citation>
    <scope>NUCLEOTIDE SEQUENCE [LARGE SCALE GENOMIC DNA]</scope>
    <source>
        <strain evidence="5 6">DSM 44338</strain>
    </source>
</reference>
<dbReference type="AlphaFoldDB" id="A0A1X0JRJ2"/>